<dbReference type="InterPro" id="IPR015000">
    <property type="entry name" value="EipB-like"/>
</dbReference>
<dbReference type="OrthoDB" id="9815514at2"/>
<dbReference type="Proteomes" id="UP000247417">
    <property type="component" value="Unassembled WGS sequence"/>
</dbReference>
<dbReference type="EMBL" id="NKTX01000001">
    <property type="protein sequence ID" value="PYD83451.1"/>
    <property type="molecule type" value="Genomic_DNA"/>
</dbReference>
<comment type="caution">
    <text evidence="1">The sequence shown here is derived from an EMBL/GenBank/DDBJ whole genome shotgun (WGS) entry which is preliminary data.</text>
</comment>
<proteinExistence type="predicted"/>
<dbReference type="AlphaFoldDB" id="A0A318R133"/>
<name>A0A318R133_9PROT</name>
<accession>A0A318R133</accession>
<reference evidence="1 2" key="1">
    <citation type="submission" date="2017-07" db="EMBL/GenBank/DDBJ databases">
        <title>A draft genome sequence of Komagataeibacter oboediens LMG 18849.</title>
        <authorList>
            <person name="Skraban J."/>
            <person name="Cleenwerck I."/>
            <person name="Vandamme P."/>
            <person name="Trcek J."/>
        </authorList>
    </citation>
    <scope>NUCLEOTIDE SEQUENCE [LARGE SCALE GENOMIC DNA]</scope>
    <source>
        <strain evidence="1 2">LMG 18849</strain>
    </source>
</reference>
<dbReference type="STRING" id="940286.GCA_000227565_02990"/>
<evidence type="ECO:0000313" key="2">
    <source>
        <dbReference type="Proteomes" id="UP000247417"/>
    </source>
</evidence>
<evidence type="ECO:0000313" key="1">
    <source>
        <dbReference type="EMBL" id="PYD83451.1"/>
    </source>
</evidence>
<protein>
    <recommendedName>
        <fullName evidence="3">DUF1849 domain-containing protein</fullName>
    </recommendedName>
</protein>
<evidence type="ECO:0008006" key="3">
    <source>
        <dbReference type="Google" id="ProtNLM"/>
    </source>
</evidence>
<dbReference type="RefSeq" id="WP_110507018.1">
    <property type="nucleotide sequence ID" value="NZ_NKTX01000001.1"/>
</dbReference>
<sequence>MPADAPAAPMPRAAQHGVPVGRCVMVGMTLACLWRSMPVQAAPAMAAHRAVYDLTLVAVSGGDVVTAEGRLTFVLSDMCSEWSSQQQLHLRTVGRDGAESVSDSDYAVLEEKDGSSLVFRADQTENGQPAPRIAGEAHMRPTGGKVHYTAPVAHDVTLPAGTLFPVAHTAAIIQAGQDGRGQIAPFLFDGTVDTGALGTYVLLLGRDTQPVAGMFPALATLAAQRVHVAYYNPTTRDMTPVFETGMRYFSNGVADRVDMDFGQFRMSGTLREFRLLPVPDHCPVPGVAPGHGGVSPSHPPA</sequence>
<dbReference type="Pfam" id="PF08904">
    <property type="entry name" value="EipB_like"/>
    <property type="match status" value="1"/>
</dbReference>
<organism evidence="1 2">
    <name type="scientific">Komagataeibacter oboediens</name>
    <dbReference type="NCBI Taxonomy" id="65958"/>
    <lineage>
        <taxon>Bacteria</taxon>
        <taxon>Pseudomonadati</taxon>
        <taxon>Pseudomonadota</taxon>
        <taxon>Alphaproteobacteria</taxon>
        <taxon>Acetobacterales</taxon>
        <taxon>Acetobacteraceae</taxon>
        <taxon>Komagataeibacter</taxon>
    </lineage>
</organism>
<gene>
    <name evidence="1" type="ORF">CFR80_00735</name>
</gene>